<reference evidence="1" key="1">
    <citation type="submission" date="2016-10" db="EMBL/GenBank/DDBJ databases">
        <authorList>
            <person name="de Groot N.N."/>
        </authorList>
    </citation>
    <scope>NUCLEOTIDE SEQUENCE</scope>
</reference>
<proteinExistence type="predicted"/>
<protein>
    <submittedName>
        <fullName evidence="1">Uncharacterized protein</fullName>
    </submittedName>
</protein>
<accession>A0A1W1CY53</accession>
<sequence length="177" mass="20348">MVKKIGKFFAYLLFFLGALLYFMPKESLYFLGEKELQKYHVVIAHESVKDRGFSLALRHLDLYVESIQSATIERVDIALFAFYNEIEADNIHLSSALASMLPTKIENVDIKYSVLNPLNVTFTAVGDFGRVQGVANIKERKIIAFLKPSSLMLRNYRATLRNFKKQSNGEYKYVQSF</sequence>
<evidence type="ECO:0000313" key="1">
    <source>
        <dbReference type="EMBL" id="SFV70786.1"/>
    </source>
</evidence>
<dbReference type="EMBL" id="FPHH01000157">
    <property type="protein sequence ID" value="SFV70786.1"/>
    <property type="molecule type" value="Genomic_DNA"/>
</dbReference>
<dbReference type="AlphaFoldDB" id="A0A1W1CY53"/>
<organism evidence="1">
    <name type="scientific">hydrothermal vent metagenome</name>
    <dbReference type="NCBI Taxonomy" id="652676"/>
    <lineage>
        <taxon>unclassified sequences</taxon>
        <taxon>metagenomes</taxon>
        <taxon>ecological metagenomes</taxon>
    </lineage>
</organism>
<gene>
    <name evidence="1" type="ORF">MNB_SM-5-1484</name>
</gene>
<name>A0A1W1CY53_9ZZZZ</name>